<dbReference type="AlphaFoldDB" id="A0A369KYJ0"/>
<dbReference type="CDD" id="cd07557">
    <property type="entry name" value="trimeric_dUTPase"/>
    <property type="match status" value="1"/>
</dbReference>
<comment type="caution">
    <text evidence="7">The sequence shown here is derived from an EMBL/GenBank/DDBJ whole genome shotgun (WGS) entry which is preliminary data.</text>
</comment>
<dbReference type="GO" id="GO:0004170">
    <property type="term" value="F:dUTP diphosphatase activity"/>
    <property type="evidence" value="ECO:0007669"/>
    <property type="project" value="UniProtKB-EC"/>
</dbReference>
<keyword evidence="4" id="KW-0546">Nucleotide metabolism</keyword>
<gene>
    <name evidence="7" type="ORF">DCC88_06150</name>
</gene>
<name>A0A369KYJ0_9BACT</name>
<dbReference type="Gene3D" id="2.70.40.10">
    <property type="match status" value="1"/>
</dbReference>
<dbReference type="NCBIfam" id="NF001862">
    <property type="entry name" value="PRK00601.1"/>
    <property type="match status" value="1"/>
</dbReference>
<dbReference type="Proteomes" id="UP000253934">
    <property type="component" value="Unassembled WGS sequence"/>
</dbReference>
<sequence length="151" mass="16392">MLKIRHTGTGSIFYATQQSAGFDICANEAIDIPSQEWRLIKTGLYIVESLPTNTVIFGNEKFYAVPEIQIRPRSGLALKHGITVLNSPSTIDADYRGEIMVTLINHSKSTFHIQAGDRIAQGICSLAIQLPGLSIKDVERGEGGFGSSGKN</sequence>
<evidence type="ECO:0000313" key="7">
    <source>
        <dbReference type="EMBL" id="RDB36256.1"/>
    </source>
</evidence>
<evidence type="ECO:0000256" key="3">
    <source>
        <dbReference type="ARBA" id="ARBA00022801"/>
    </source>
</evidence>
<dbReference type="SUPFAM" id="SSF51283">
    <property type="entry name" value="dUTPase-like"/>
    <property type="match status" value="1"/>
</dbReference>
<dbReference type="GO" id="GO:0006226">
    <property type="term" value="P:dUMP biosynthetic process"/>
    <property type="evidence" value="ECO:0007669"/>
    <property type="project" value="InterPro"/>
</dbReference>
<dbReference type="EC" id="3.6.1.23" evidence="2"/>
<dbReference type="InterPro" id="IPR008181">
    <property type="entry name" value="dUTPase"/>
</dbReference>
<dbReference type="PANTHER" id="PTHR11241:SF0">
    <property type="entry name" value="DEOXYURIDINE 5'-TRIPHOSPHATE NUCLEOTIDOHYDROLASE"/>
    <property type="match status" value="1"/>
</dbReference>
<keyword evidence="8" id="KW-1185">Reference proteome</keyword>
<dbReference type="Pfam" id="PF00692">
    <property type="entry name" value="dUTPase"/>
    <property type="match status" value="1"/>
</dbReference>
<comment type="similarity">
    <text evidence="1">Belongs to the dUTPase family.</text>
</comment>
<feature type="domain" description="dUTPase-like" evidence="6">
    <location>
        <begin position="14"/>
        <end position="149"/>
    </location>
</feature>
<dbReference type="InterPro" id="IPR033704">
    <property type="entry name" value="dUTPase_trimeric"/>
</dbReference>
<proteinExistence type="inferred from homology"/>
<dbReference type="InterPro" id="IPR036157">
    <property type="entry name" value="dUTPase-like_sf"/>
</dbReference>
<evidence type="ECO:0000256" key="2">
    <source>
        <dbReference type="ARBA" id="ARBA00012379"/>
    </source>
</evidence>
<reference evidence="7" key="1">
    <citation type="submission" date="2018-04" db="EMBL/GenBank/DDBJ databases">
        <title>Draft genome sequence of the Candidatus Spirobacillus cienkowskii, a pathogen of freshwater Daphnia species, reconstructed from hemolymph metagenomic reads.</title>
        <authorList>
            <person name="Bresciani L."/>
            <person name="Lemos L.N."/>
            <person name="Wale N."/>
            <person name="Lin J.Y."/>
            <person name="Fernandes G.R."/>
            <person name="Duffy M.A."/>
            <person name="Rodrigues J.M."/>
        </authorList>
    </citation>
    <scope>NUCLEOTIDE SEQUENCE [LARGE SCALE GENOMIC DNA]</scope>
    <source>
        <strain evidence="7">Binning01</strain>
    </source>
</reference>
<evidence type="ECO:0000259" key="6">
    <source>
        <dbReference type="Pfam" id="PF00692"/>
    </source>
</evidence>
<evidence type="ECO:0000256" key="1">
    <source>
        <dbReference type="ARBA" id="ARBA00006581"/>
    </source>
</evidence>
<dbReference type="RefSeq" id="WP_338636911.1">
    <property type="nucleotide sequence ID" value="NZ_CP146516.1"/>
</dbReference>
<keyword evidence="3 7" id="KW-0378">Hydrolase</keyword>
<dbReference type="GO" id="GO:0046081">
    <property type="term" value="P:dUTP catabolic process"/>
    <property type="evidence" value="ECO:0007669"/>
    <property type="project" value="InterPro"/>
</dbReference>
<dbReference type="EMBL" id="QOVW01000064">
    <property type="protein sequence ID" value="RDB36256.1"/>
    <property type="molecule type" value="Genomic_DNA"/>
</dbReference>
<evidence type="ECO:0000256" key="5">
    <source>
        <dbReference type="ARBA" id="ARBA00047686"/>
    </source>
</evidence>
<dbReference type="InterPro" id="IPR029054">
    <property type="entry name" value="dUTPase-like"/>
</dbReference>
<organism evidence="7 8">
    <name type="scientific">Spirobacillus cienkowskii</name>
    <dbReference type="NCBI Taxonomy" id="495820"/>
    <lineage>
        <taxon>Bacteria</taxon>
        <taxon>Pseudomonadati</taxon>
        <taxon>Bdellovibrionota</taxon>
        <taxon>Oligoflexia</taxon>
        <taxon>Silvanigrellales</taxon>
        <taxon>Spirobacillus</taxon>
    </lineage>
</organism>
<dbReference type="GO" id="GO:0000287">
    <property type="term" value="F:magnesium ion binding"/>
    <property type="evidence" value="ECO:0007669"/>
    <property type="project" value="InterPro"/>
</dbReference>
<evidence type="ECO:0000256" key="4">
    <source>
        <dbReference type="ARBA" id="ARBA00023080"/>
    </source>
</evidence>
<dbReference type="NCBIfam" id="TIGR00576">
    <property type="entry name" value="dut"/>
    <property type="match status" value="1"/>
</dbReference>
<evidence type="ECO:0000313" key="8">
    <source>
        <dbReference type="Proteomes" id="UP000253934"/>
    </source>
</evidence>
<comment type="catalytic activity">
    <reaction evidence="5">
        <text>dUTP + H2O = dUMP + diphosphate + H(+)</text>
        <dbReference type="Rhea" id="RHEA:10248"/>
        <dbReference type="ChEBI" id="CHEBI:15377"/>
        <dbReference type="ChEBI" id="CHEBI:15378"/>
        <dbReference type="ChEBI" id="CHEBI:33019"/>
        <dbReference type="ChEBI" id="CHEBI:61555"/>
        <dbReference type="ChEBI" id="CHEBI:246422"/>
        <dbReference type="EC" id="3.6.1.23"/>
    </reaction>
</comment>
<protein>
    <recommendedName>
        <fullName evidence="2">dUTP diphosphatase</fullName>
        <ecNumber evidence="2">3.6.1.23</ecNumber>
    </recommendedName>
</protein>
<accession>A0A369KYJ0</accession>
<dbReference type="PANTHER" id="PTHR11241">
    <property type="entry name" value="DEOXYURIDINE 5'-TRIPHOSPHATE NUCLEOTIDOHYDROLASE"/>
    <property type="match status" value="1"/>
</dbReference>